<dbReference type="InterPro" id="IPR004886">
    <property type="entry name" value="Glucanosyltransferase"/>
</dbReference>
<feature type="signal peptide" evidence="5">
    <location>
        <begin position="1"/>
        <end position="21"/>
    </location>
</feature>
<comment type="caution">
    <text evidence="7">The sequence shown here is derived from an EMBL/GenBank/DDBJ whole genome shotgun (WGS) entry which is preliminary data.</text>
</comment>
<comment type="similarity">
    <text evidence="2 5">Belongs to the glycosyl hydrolase 72 family.</text>
</comment>
<feature type="region of interest" description="Disordered" evidence="6">
    <location>
        <begin position="373"/>
        <end position="422"/>
    </location>
</feature>
<keyword evidence="5" id="KW-0449">Lipoprotein</keyword>
<dbReference type="SUPFAM" id="SSF51445">
    <property type="entry name" value="(Trans)glycosidases"/>
    <property type="match status" value="1"/>
</dbReference>
<dbReference type="PANTHER" id="PTHR31468:SF8">
    <property type="entry name" value="1,3-BETA-GLUCANOSYLTRANSFERASE GAS2"/>
    <property type="match status" value="1"/>
</dbReference>
<dbReference type="OrthoDB" id="421038at2759"/>
<keyword evidence="8" id="KW-1185">Reference proteome</keyword>
<dbReference type="GO" id="GO:0005886">
    <property type="term" value="C:plasma membrane"/>
    <property type="evidence" value="ECO:0007669"/>
    <property type="project" value="UniProtKB-SubCell"/>
</dbReference>
<dbReference type="Pfam" id="PF03198">
    <property type="entry name" value="Glyco_hydro_72"/>
    <property type="match status" value="1"/>
</dbReference>
<dbReference type="EC" id="2.4.1.-" evidence="5"/>
<evidence type="ECO:0000256" key="1">
    <source>
        <dbReference type="ARBA" id="ARBA00004609"/>
    </source>
</evidence>
<feature type="compositionally biased region" description="Low complexity" evidence="6">
    <location>
        <begin position="382"/>
        <end position="404"/>
    </location>
</feature>
<evidence type="ECO:0000256" key="4">
    <source>
        <dbReference type="ARBA" id="ARBA00023180"/>
    </source>
</evidence>
<organism evidence="7 8">
    <name type="scientific">Hymenoscyphus albidus</name>
    <dbReference type="NCBI Taxonomy" id="595503"/>
    <lineage>
        <taxon>Eukaryota</taxon>
        <taxon>Fungi</taxon>
        <taxon>Dikarya</taxon>
        <taxon>Ascomycota</taxon>
        <taxon>Pezizomycotina</taxon>
        <taxon>Leotiomycetes</taxon>
        <taxon>Helotiales</taxon>
        <taxon>Helotiaceae</taxon>
        <taxon>Hymenoscyphus</taxon>
    </lineage>
</organism>
<dbReference type="GO" id="GO:0098552">
    <property type="term" value="C:side of membrane"/>
    <property type="evidence" value="ECO:0007669"/>
    <property type="project" value="UniProtKB-KW"/>
</dbReference>
<keyword evidence="5" id="KW-0336">GPI-anchor</keyword>
<dbReference type="InterPro" id="IPR017853">
    <property type="entry name" value="GH"/>
</dbReference>
<gene>
    <name evidence="7" type="ORF">HYALB_00004390</name>
</gene>
<proteinExistence type="inferred from homology"/>
<sequence>MLNTFFRAALIASFAINSAVAISPLTIKGSKFFADGQQFFLKGVAYQGTPDDPLIDATQCQTDADLMKYIGTNSIRVYHINPFKNHDDCMKIFADAGIYLWLHLDTFNTSIVSDAPTWTPRQFTAFTEVLDVMHQYENVGGFWIGNEVVAKPTQANASPFIKAAAADIKAYIALKEYRTIPIGYSGADVAEVRKELQNYLACEPNPKDNIDFYGLNSYEWCGDSSFTVSGYSNLQKMSESYSIPIFFSETGCNLPAPRLFTDQGAIFGPEMSGTWSGSIIYEWVQEANNYGLVKYDNDKATGKPTPIEPGFTNLVNEWKKAVPVGVAEADYTPTFSHPECPPAASGWPIAGQVAIPKIDQAIIAAKAGVAPGTVPSTAPVSPANAPATTPKPNSKPPKSNGTKPLTNPKGTENGNGNGTLPLAPFMNGTATFTPKTPKAKSTSMPTGILTASVPPGGVMPAPTPTGKAGGVNGSPGGGVAPNVGNGTPVLATQSLVSPTAQAAVSQAAAVGNVRRGGQAVVFAVLLGAWGVM</sequence>
<feature type="chain" id="PRO_5040527875" description="1,3-beta-glucanosyltransferase" evidence="5">
    <location>
        <begin position="22"/>
        <end position="532"/>
    </location>
</feature>
<comment type="subcellular location">
    <subcellularLocation>
        <location evidence="1 5">Cell membrane</location>
        <topology evidence="1 5">Lipid-anchor</topology>
        <topology evidence="1 5">GPI-anchor</topology>
    </subcellularLocation>
</comment>
<name>A0A9N9PTJ0_9HELO</name>
<accession>A0A9N9PTJ0</accession>
<keyword evidence="4" id="KW-0325">Glycoprotein</keyword>
<evidence type="ECO:0000256" key="5">
    <source>
        <dbReference type="RuleBase" id="RU361209"/>
    </source>
</evidence>
<dbReference type="GO" id="GO:0071970">
    <property type="term" value="P:fungal-type cell wall (1-&gt;3)-beta-D-glucan biosynthetic process"/>
    <property type="evidence" value="ECO:0007669"/>
    <property type="project" value="TreeGrafter"/>
</dbReference>
<evidence type="ECO:0000256" key="2">
    <source>
        <dbReference type="ARBA" id="ARBA00007528"/>
    </source>
</evidence>
<reference evidence="7" key="1">
    <citation type="submission" date="2021-07" db="EMBL/GenBank/DDBJ databases">
        <authorList>
            <person name="Durling M."/>
        </authorList>
    </citation>
    <scope>NUCLEOTIDE SEQUENCE</scope>
</reference>
<dbReference type="GO" id="GO:0031505">
    <property type="term" value="P:fungal-type cell wall organization"/>
    <property type="evidence" value="ECO:0007669"/>
    <property type="project" value="TreeGrafter"/>
</dbReference>
<comment type="function">
    <text evidence="5">Splits internally a 1,3-beta-glucan molecule and transfers the newly generated reducing end (the donor) to the non-reducing end of another 1,3-beta-glucan molecule (the acceptor) forming a 1,3-beta linkage, resulting in the elongation of 1,3-beta-glucan chains in the cell wall.</text>
</comment>
<dbReference type="Gene3D" id="3.20.20.80">
    <property type="entry name" value="Glycosidases"/>
    <property type="match status" value="1"/>
</dbReference>
<dbReference type="Proteomes" id="UP000701801">
    <property type="component" value="Unassembled WGS sequence"/>
</dbReference>
<evidence type="ECO:0000313" key="8">
    <source>
        <dbReference type="Proteomes" id="UP000701801"/>
    </source>
</evidence>
<dbReference type="EMBL" id="CAJVRM010000109">
    <property type="protein sequence ID" value="CAG8974593.1"/>
    <property type="molecule type" value="Genomic_DNA"/>
</dbReference>
<evidence type="ECO:0000313" key="7">
    <source>
        <dbReference type="EMBL" id="CAG8974593.1"/>
    </source>
</evidence>
<evidence type="ECO:0000256" key="3">
    <source>
        <dbReference type="ARBA" id="ARBA00022729"/>
    </source>
</evidence>
<keyword evidence="5" id="KW-0472">Membrane</keyword>
<evidence type="ECO:0000256" key="6">
    <source>
        <dbReference type="SAM" id="MobiDB-lite"/>
    </source>
</evidence>
<dbReference type="PANTHER" id="PTHR31468">
    <property type="entry name" value="1,3-BETA-GLUCANOSYLTRANSFERASE GAS1"/>
    <property type="match status" value="1"/>
</dbReference>
<dbReference type="AlphaFoldDB" id="A0A9N9PTJ0"/>
<protein>
    <recommendedName>
        <fullName evidence="5">1,3-beta-glucanosyltransferase</fullName>
        <ecNumber evidence="5">2.4.1.-</ecNumber>
    </recommendedName>
</protein>
<dbReference type="GO" id="GO:0042124">
    <property type="term" value="F:1,3-beta-glucanosyltransferase activity"/>
    <property type="evidence" value="ECO:0007669"/>
    <property type="project" value="TreeGrafter"/>
</dbReference>
<keyword evidence="5" id="KW-0808">Transferase</keyword>
<keyword evidence="3 5" id="KW-0732">Signal</keyword>